<organism evidence="1 2">
    <name type="scientific">Petralouisia muris</name>
    <dbReference type="NCBI Taxonomy" id="3032872"/>
    <lineage>
        <taxon>Bacteria</taxon>
        <taxon>Bacillati</taxon>
        <taxon>Bacillota</taxon>
        <taxon>Clostridia</taxon>
        <taxon>Lachnospirales</taxon>
        <taxon>Lachnospiraceae</taxon>
        <taxon>Petralouisia</taxon>
    </lineage>
</organism>
<protein>
    <submittedName>
        <fullName evidence="1">Uncharacterized protein</fullName>
    </submittedName>
</protein>
<reference evidence="1" key="1">
    <citation type="submission" date="2019-04" db="EMBL/GenBank/DDBJ databases">
        <title>Microbes associate with the intestines of laboratory mice.</title>
        <authorList>
            <person name="Navarre W."/>
            <person name="Wong E."/>
            <person name="Huang K."/>
            <person name="Tropini C."/>
            <person name="Ng K."/>
            <person name="Yu B."/>
        </authorList>
    </citation>
    <scope>NUCLEOTIDE SEQUENCE</scope>
    <source>
        <strain evidence="1">NM01_1-7b</strain>
    </source>
</reference>
<proteinExistence type="predicted"/>
<name>A0AC61RRI2_9FIRM</name>
<comment type="caution">
    <text evidence="1">The sequence shown here is derived from an EMBL/GenBank/DDBJ whole genome shotgun (WGS) entry which is preliminary data.</text>
</comment>
<evidence type="ECO:0000313" key="2">
    <source>
        <dbReference type="Proteomes" id="UP000304953"/>
    </source>
</evidence>
<keyword evidence="2" id="KW-1185">Reference proteome</keyword>
<sequence>MAISGVGSNYGNVYGNTYAAQKNEAAKKTETKEAAPAQAKNTGTGSVSDYYSYLQKNYDCVKNGSVAISGSYLKECARNPEKAKELEESLAYFKEGYENGLKSAQANARAIGARVVNYSESWSIDSTGNITMMASTTVTSDSGVKGWKELAEEREEKLKEKKEQERTEEKRKEQKEQEELLEKIQVSAQPVTVISDAYHKPVDIKA</sequence>
<accession>A0AC61RRI2</accession>
<gene>
    <name evidence="1" type="ORF">E5329_21435</name>
</gene>
<dbReference type="EMBL" id="SRYA01000060">
    <property type="protein sequence ID" value="TGY91357.1"/>
    <property type="molecule type" value="Genomic_DNA"/>
</dbReference>
<evidence type="ECO:0000313" key="1">
    <source>
        <dbReference type="EMBL" id="TGY91357.1"/>
    </source>
</evidence>
<dbReference type="Proteomes" id="UP000304953">
    <property type="component" value="Unassembled WGS sequence"/>
</dbReference>